<dbReference type="Gene3D" id="3.30.1360.20">
    <property type="entry name" value="Transcriptional coactivator/pterin dehydratase"/>
    <property type="match status" value="1"/>
</dbReference>
<dbReference type="PANTHER" id="PTHR12599">
    <property type="entry name" value="PTERIN-4-ALPHA-CARBINOLAMINE DEHYDRATASE"/>
    <property type="match status" value="1"/>
</dbReference>
<dbReference type="GO" id="GO:0006729">
    <property type="term" value="P:tetrahydrobiopterin biosynthetic process"/>
    <property type="evidence" value="ECO:0007669"/>
    <property type="project" value="InterPro"/>
</dbReference>
<dbReference type="SUPFAM" id="SSF55248">
    <property type="entry name" value="PCD-like"/>
    <property type="match status" value="1"/>
</dbReference>
<name>A0A087SH47_AUXPR</name>
<accession>A0A087SH47</accession>
<organism evidence="6 7">
    <name type="scientific">Auxenochlorella protothecoides</name>
    <name type="common">Green microalga</name>
    <name type="synonym">Chlorella protothecoides</name>
    <dbReference type="NCBI Taxonomy" id="3075"/>
    <lineage>
        <taxon>Eukaryota</taxon>
        <taxon>Viridiplantae</taxon>
        <taxon>Chlorophyta</taxon>
        <taxon>core chlorophytes</taxon>
        <taxon>Trebouxiophyceae</taxon>
        <taxon>Chlorellales</taxon>
        <taxon>Chlorellaceae</taxon>
        <taxon>Auxenochlorella</taxon>
    </lineage>
</organism>
<protein>
    <recommendedName>
        <fullName evidence="3">4a-hydroxytetrahydrobiopterin dehydratase</fullName>
        <ecNumber evidence="3">4.2.1.96</ecNumber>
    </recommendedName>
    <alternativeName>
        <fullName evidence="5">4-alpha-hydroxy-tetrahydropterin dehydratase</fullName>
    </alternativeName>
</protein>
<evidence type="ECO:0000256" key="5">
    <source>
        <dbReference type="ARBA" id="ARBA00030497"/>
    </source>
</evidence>
<dbReference type="EC" id="4.2.1.96" evidence="3"/>
<dbReference type="PANTHER" id="PTHR12599:SF0">
    <property type="entry name" value="PTERIN-4-ALPHA-CARBINOLAMINE DEHYDRATASE"/>
    <property type="match status" value="1"/>
</dbReference>
<dbReference type="Pfam" id="PF01329">
    <property type="entry name" value="Pterin_4a"/>
    <property type="match status" value="1"/>
</dbReference>
<gene>
    <name evidence="6" type="ORF">F751_1930</name>
</gene>
<evidence type="ECO:0000256" key="2">
    <source>
        <dbReference type="ARBA" id="ARBA00006472"/>
    </source>
</evidence>
<reference evidence="6 7" key="1">
    <citation type="journal article" date="2014" name="BMC Genomics">
        <title>Oil accumulation mechanisms of the oleaginous microalga Chlorella protothecoides revealed through its genome, transcriptomes, and proteomes.</title>
        <authorList>
            <person name="Gao C."/>
            <person name="Wang Y."/>
            <person name="Shen Y."/>
            <person name="Yan D."/>
            <person name="He X."/>
            <person name="Dai J."/>
            <person name="Wu Q."/>
        </authorList>
    </citation>
    <scope>NUCLEOTIDE SEQUENCE [LARGE SCALE GENOMIC DNA]</scope>
    <source>
        <strain evidence="6 7">0710</strain>
    </source>
</reference>
<dbReference type="InterPro" id="IPR001533">
    <property type="entry name" value="Pterin_deHydtase"/>
</dbReference>
<keyword evidence="4" id="KW-0456">Lyase</keyword>
<dbReference type="GO" id="GO:0008124">
    <property type="term" value="F:4-alpha-hydroxytetrahydrobiopterin dehydratase activity"/>
    <property type="evidence" value="ECO:0007669"/>
    <property type="project" value="UniProtKB-EC"/>
</dbReference>
<dbReference type="CDD" id="cd00913">
    <property type="entry name" value="PCD_DCoH_subfamily_a"/>
    <property type="match status" value="1"/>
</dbReference>
<dbReference type="OrthoDB" id="277398at2759"/>
<comment type="similarity">
    <text evidence="2">Belongs to the pterin-4-alpha-carbinolamine dehydratase family.</text>
</comment>
<sequence length="102" mass="11661">MCEQLSGWTVTEDGHGYLRLRQQYRMKSFLKALELCDRIAEVAEAEGHHPDVHVTGWNRLAVELWTHSRHGLTENDYIMAAKIDAIPKDDLLGGKKKKFGDI</sequence>
<dbReference type="GeneID" id="23613321"/>
<evidence type="ECO:0000256" key="1">
    <source>
        <dbReference type="ARBA" id="ARBA00001554"/>
    </source>
</evidence>
<dbReference type="InterPro" id="IPR036428">
    <property type="entry name" value="PCD_sf"/>
</dbReference>
<evidence type="ECO:0000313" key="6">
    <source>
        <dbReference type="EMBL" id="KFM25051.1"/>
    </source>
</evidence>
<comment type="catalytic activity">
    <reaction evidence="1">
        <text>(4aS,6R)-4a-hydroxy-L-erythro-5,6,7,8-tetrahydrobiopterin = (6R)-L-erythro-6,7-dihydrobiopterin + H2O</text>
        <dbReference type="Rhea" id="RHEA:11920"/>
        <dbReference type="ChEBI" id="CHEBI:15377"/>
        <dbReference type="ChEBI" id="CHEBI:15642"/>
        <dbReference type="ChEBI" id="CHEBI:43120"/>
        <dbReference type="EC" id="4.2.1.96"/>
    </reaction>
</comment>
<dbReference type="RefSeq" id="XP_011397939.1">
    <property type="nucleotide sequence ID" value="XM_011399637.1"/>
</dbReference>
<proteinExistence type="inferred from homology"/>
<dbReference type="AlphaFoldDB" id="A0A087SH47"/>
<dbReference type="eggNOG" id="KOG4073">
    <property type="taxonomic scope" value="Eukaryota"/>
</dbReference>
<dbReference type="Proteomes" id="UP000028924">
    <property type="component" value="Unassembled WGS sequence"/>
</dbReference>
<keyword evidence="7" id="KW-1185">Reference proteome</keyword>
<evidence type="ECO:0000256" key="3">
    <source>
        <dbReference type="ARBA" id="ARBA00013252"/>
    </source>
</evidence>
<evidence type="ECO:0000313" key="7">
    <source>
        <dbReference type="Proteomes" id="UP000028924"/>
    </source>
</evidence>
<evidence type="ECO:0000256" key="4">
    <source>
        <dbReference type="ARBA" id="ARBA00023239"/>
    </source>
</evidence>
<dbReference type="EMBL" id="KL662111">
    <property type="protein sequence ID" value="KFM25051.1"/>
    <property type="molecule type" value="Genomic_DNA"/>
</dbReference>
<dbReference type="STRING" id="3075.A0A087SH47"/>
<dbReference type="KEGG" id="apro:F751_1930"/>